<dbReference type="OrthoDB" id="9808843at2"/>
<evidence type="ECO:0000259" key="6">
    <source>
        <dbReference type="PROSITE" id="PS50043"/>
    </source>
</evidence>
<evidence type="ECO:0000256" key="3">
    <source>
        <dbReference type="ARBA" id="ARBA00023125"/>
    </source>
</evidence>
<accession>A0A4R8XWK7</accession>
<dbReference type="GO" id="GO:0006355">
    <property type="term" value="P:regulation of DNA-templated transcription"/>
    <property type="evidence" value="ECO:0007669"/>
    <property type="project" value="InterPro"/>
</dbReference>
<evidence type="ECO:0000259" key="7">
    <source>
        <dbReference type="PROSITE" id="PS50110"/>
    </source>
</evidence>
<evidence type="ECO:0000256" key="5">
    <source>
        <dbReference type="PROSITE-ProRule" id="PRU00169"/>
    </source>
</evidence>
<dbReference type="Proteomes" id="UP000298433">
    <property type="component" value="Unassembled WGS sequence"/>
</dbReference>
<evidence type="ECO:0000256" key="2">
    <source>
        <dbReference type="ARBA" id="ARBA00023015"/>
    </source>
</evidence>
<dbReference type="PANTHER" id="PTHR43214">
    <property type="entry name" value="TWO-COMPONENT RESPONSE REGULATOR"/>
    <property type="match status" value="1"/>
</dbReference>
<dbReference type="GO" id="GO:0000160">
    <property type="term" value="P:phosphorelay signal transduction system"/>
    <property type="evidence" value="ECO:0007669"/>
    <property type="project" value="InterPro"/>
</dbReference>
<organism evidence="8 9">
    <name type="scientific">Cryobacterium cheniae</name>
    <dbReference type="NCBI Taxonomy" id="1259262"/>
    <lineage>
        <taxon>Bacteria</taxon>
        <taxon>Bacillati</taxon>
        <taxon>Actinomycetota</taxon>
        <taxon>Actinomycetes</taxon>
        <taxon>Micrococcales</taxon>
        <taxon>Microbacteriaceae</taxon>
        <taxon>Cryobacterium</taxon>
    </lineage>
</organism>
<gene>
    <name evidence="8" type="ORF">E3T23_02555</name>
</gene>
<dbReference type="PROSITE" id="PS50110">
    <property type="entry name" value="RESPONSE_REGULATORY"/>
    <property type="match status" value="1"/>
</dbReference>
<evidence type="ECO:0000256" key="1">
    <source>
        <dbReference type="ARBA" id="ARBA00022553"/>
    </source>
</evidence>
<sequence length="209" mass="22091">MTVRVLIADDHPIMRTGLQALFETEPSITVVGAVGTPEQAVSEAARLRPDVVLMDLQFNGEFRGADATRSIRAVPDPPAVLILTNYDTDRDIITAIEGGAAGYLLKDTSPDDLLAAIAAAAAGQSALAPAVASRLLSRVRQSSRALSARELEVLTLVAEGRSNTEVARHLHLSETTVKSHLAHIYPKLGVSSRTAAVAAARQSGLIRRA</sequence>
<feature type="modified residue" description="4-aspartylphosphate" evidence="5">
    <location>
        <position position="55"/>
    </location>
</feature>
<dbReference type="RefSeq" id="WP_134368839.1">
    <property type="nucleotide sequence ID" value="NZ_SOGN01000016.1"/>
</dbReference>
<dbReference type="InterPro" id="IPR011006">
    <property type="entry name" value="CheY-like_superfamily"/>
</dbReference>
<dbReference type="PRINTS" id="PR00038">
    <property type="entry name" value="HTHLUXR"/>
</dbReference>
<dbReference type="GO" id="GO:0003677">
    <property type="term" value="F:DNA binding"/>
    <property type="evidence" value="ECO:0007669"/>
    <property type="project" value="UniProtKB-KW"/>
</dbReference>
<dbReference type="PROSITE" id="PS50043">
    <property type="entry name" value="HTH_LUXR_2"/>
    <property type="match status" value="1"/>
</dbReference>
<dbReference type="Gene3D" id="3.40.50.2300">
    <property type="match status" value="1"/>
</dbReference>
<keyword evidence="3" id="KW-0238">DNA-binding</keyword>
<keyword evidence="4" id="KW-0804">Transcription</keyword>
<dbReference type="CDD" id="cd17535">
    <property type="entry name" value="REC_NarL-like"/>
    <property type="match status" value="1"/>
</dbReference>
<dbReference type="InterPro" id="IPR039420">
    <property type="entry name" value="WalR-like"/>
</dbReference>
<keyword evidence="9" id="KW-1185">Reference proteome</keyword>
<dbReference type="InterPro" id="IPR058245">
    <property type="entry name" value="NreC/VraR/RcsB-like_REC"/>
</dbReference>
<dbReference type="InterPro" id="IPR001789">
    <property type="entry name" value="Sig_transdc_resp-reg_receiver"/>
</dbReference>
<reference evidence="8 9" key="1">
    <citation type="submission" date="2019-03" db="EMBL/GenBank/DDBJ databases">
        <title>Genomics of glacier-inhabiting Cryobacterium strains.</title>
        <authorList>
            <person name="Liu Q."/>
            <person name="Xin Y.-H."/>
        </authorList>
    </citation>
    <scope>NUCLEOTIDE SEQUENCE [LARGE SCALE GENOMIC DNA]</scope>
    <source>
        <strain evidence="8 9">TMT2-48-2</strain>
    </source>
</reference>
<dbReference type="PANTHER" id="PTHR43214:SF24">
    <property type="entry name" value="TRANSCRIPTIONAL REGULATORY PROTEIN NARL-RELATED"/>
    <property type="match status" value="1"/>
</dbReference>
<dbReference type="CDD" id="cd06170">
    <property type="entry name" value="LuxR_C_like"/>
    <property type="match status" value="1"/>
</dbReference>
<evidence type="ECO:0000313" key="8">
    <source>
        <dbReference type="EMBL" id="TFC83271.1"/>
    </source>
</evidence>
<dbReference type="InterPro" id="IPR016032">
    <property type="entry name" value="Sig_transdc_resp-reg_C-effctor"/>
</dbReference>
<feature type="domain" description="HTH luxR-type" evidence="6">
    <location>
        <begin position="139"/>
        <end position="204"/>
    </location>
</feature>
<dbReference type="SUPFAM" id="SSF46894">
    <property type="entry name" value="C-terminal effector domain of the bipartite response regulators"/>
    <property type="match status" value="1"/>
</dbReference>
<keyword evidence="2" id="KW-0805">Transcription regulation</keyword>
<evidence type="ECO:0000256" key="4">
    <source>
        <dbReference type="ARBA" id="ARBA00023163"/>
    </source>
</evidence>
<feature type="domain" description="Response regulatory" evidence="7">
    <location>
        <begin position="4"/>
        <end position="121"/>
    </location>
</feature>
<dbReference type="EMBL" id="SOGN01000016">
    <property type="protein sequence ID" value="TFC83271.1"/>
    <property type="molecule type" value="Genomic_DNA"/>
</dbReference>
<protein>
    <submittedName>
        <fullName evidence="8">Response regulator transcription factor</fullName>
    </submittedName>
</protein>
<evidence type="ECO:0000313" key="9">
    <source>
        <dbReference type="Proteomes" id="UP000298433"/>
    </source>
</evidence>
<comment type="caution">
    <text evidence="8">The sequence shown here is derived from an EMBL/GenBank/DDBJ whole genome shotgun (WGS) entry which is preliminary data.</text>
</comment>
<keyword evidence="1 5" id="KW-0597">Phosphoprotein</keyword>
<proteinExistence type="predicted"/>
<name>A0A4R8XWK7_9MICO</name>
<dbReference type="Pfam" id="PF00196">
    <property type="entry name" value="GerE"/>
    <property type="match status" value="1"/>
</dbReference>
<dbReference type="PROSITE" id="PS00622">
    <property type="entry name" value="HTH_LUXR_1"/>
    <property type="match status" value="1"/>
</dbReference>
<dbReference type="Pfam" id="PF00072">
    <property type="entry name" value="Response_reg"/>
    <property type="match status" value="1"/>
</dbReference>
<dbReference type="SMART" id="SM00421">
    <property type="entry name" value="HTH_LUXR"/>
    <property type="match status" value="1"/>
</dbReference>
<dbReference type="AlphaFoldDB" id="A0A4R8XWK7"/>
<dbReference type="InterPro" id="IPR000792">
    <property type="entry name" value="Tscrpt_reg_LuxR_C"/>
</dbReference>
<dbReference type="SUPFAM" id="SSF52172">
    <property type="entry name" value="CheY-like"/>
    <property type="match status" value="1"/>
</dbReference>
<dbReference type="SMART" id="SM00448">
    <property type="entry name" value="REC"/>
    <property type="match status" value="1"/>
</dbReference>